<feature type="region of interest" description="Disordered" evidence="1">
    <location>
        <begin position="20"/>
        <end position="51"/>
    </location>
</feature>
<protein>
    <submittedName>
        <fullName evidence="2">DNA-directed RNA polymerase specialized sigma subunit, sigma24 family</fullName>
    </submittedName>
</protein>
<comment type="caution">
    <text evidence="2">The sequence shown here is derived from an EMBL/GenBank/DDBJ whole genome shotgun (WGS) entry which is preliminary data.</text>
</comment>
<dbReference type="GO" id="GO:0000428">
    <property type="term" value="C:DNA-directed RNA polymerase complex"/>
    <property type="evidence" value="ECO:0007669"/>
    <property type="project" value="UniProtKB-KW"/>
</dbReference>
<dbReference type="EMBL" id="FRBK01000036">
    <property type="protein sequence ID" value="SHN32343.1"/>
    <property type="molecule type" value="Genomic_DNA"/>
</dbReference>
<reference evidence="3" key="1">
    <citation type="submission" date="2016-11" db="EMBL/GenBank/DDBJ databases">
        <authorList>
            <person name="Jaros S."/>
            <person name="Januszkiewicz K."/>
            <person name="Wedrychowicz H."/>
        </authorList>
    </citation>
    <scope>NUCLEOTIDE SEQUENCE [LARGE SCALE GENOMIC DNA]</scope>
    <source>
        <strain evidence="3">CGMCC 4.3555</strain>
    </source>
</reference>
<dbReference type="Gene3D" id="1.10.10.10">
    <property type="entry name" value="Winged helix-like DNA-binding domain superfamily/Winged helix DNA-binding domain"/>
    <property type="match status" value="1"/>
</dbReference>
<proteinExistence type="predicted"/>
<dbReference type="RefSeq" id="WP_073449925.1">
    <property type="nucleotide sequence ID" value="NZ_FRBK01000036.1"/>
</dbReference>
<dbReference type="SUPFAM" id="SSF88659">
    <property type="entry name" value="Sigma3 and sigma4 domains of RNA polymerase sigma factors"/>
    <property type="match status" value="1"/>
</dbReference>
<dbReference type="Proteomes" id="UP000184388">
    <property type="component" value="Unassembled WGS sequence"/>
</dbReference>
<accession>A0A9X8R0A4</accession>
<name>A0A9X8R0A4_9ACTN</name>
<evidence type="ECO:0000313" key="3">
    <source>
        <dbReference type="Proteomes" id="UP000184388"/>
    </source>
</evidence>
<keyword evidence="2" id="KW-0804">Transcription</keyword>
<dbReference type="AlphaFoldDB" id="A0A9X8R0A4"/>
<gene>
    <name evidence="2" type="ORF">SAMN05216268_1367</name>
</gene>
<feature type="compositionally biased region" description="Pro residues" evidence="1">
    <location>
        <begin position="31"/>
        <end position="43"/>
    </location>
</feature>
<sequence>MRHRILGTSCPRHCRLATAQANAQRPCQRSPLPPRPSPQPASHPPGGTDDLDARVTALLEDLRTGPVQWDAIDDALARYGCAVLRSWITHGTVFARVRALTGIGLPVLPGLLDDPDDAGELAALTVATALDSFHRTLHRRGWDPQRGAGIRTFFIGQCLLTFPTEYRRWLRERCTAEVPADLDETDTRAGHPPLHEDPADIATRNLEALAVLSNLDTRTRTALWALALGYSHHEIADLLGTTPKGIEMLLYRCRRRHRPCSRRIRVPRRHCTAGDDGPPRSDTTPPTPPTR</sequence>
<dbReference type="InterPro" id="IPR036388">
    <property type="entry name" value="WH-like_DNA-bd_sf"/>
</dbReference>
<evidence type="ECO:0000256" key="1">
    <source>
        <dbReference type="SAM" id="MobiDB-lite"/>
    </source>
</evidence>
<dbReference type="InterPro" id="IPR013324">
    <property type="entry name" value="RNA_pol_sigma_r3/r4-like"/>
</dbReference>
<evidence type="ECO:0000313" key="2">
    <source>
        <dbReference type="EMBL" id="SHN32343.1"/>
    </source>
</evidence>
<feature type="region of interest" description="Disordered" evidence="1">
    <location>
        <begin position="267"/>
        <end position="291"/>
    </location>
</feature>
<organism evidence="2 3">
    <name type="scientific">Streptomyces yunnanensis</name>
    <dbReference type="NCBI Taxonomy" id="156453"/>
    <lineage>
        <taxon>Bacteria</taxon>
        <taxon>Bacillati</taxon>
        <taxon>Actinomycetota</taxon>
        <taxon>Actinomycetes</taxon>
        <taxon>Kitasatosporales</taxon>
        <taxon>Streptomycetaceae</taxon>
        <taxon>Streptomyces</taxon>
    </lineage>
</organism>
<keyword evidence="2" id="KW-0240">DNA-directed RNA polymerase</keyword>